<keyword evidence="7" id="KW-1185">Reference proteome</keyword>
<dbReference type="Gene3D" id="3.40.50.300">
    <property type="entry name" value="P-loop containing nucleotide triphosphate hydrolases"/>
    <property type="match status" value="1"/>
</dbReference>
<dbReference type="GO" id="GO:0005525">
    <property type="term" value="F:GTP binding"/>
    <property type="evidence" value="ECO:0007669"/>
    <property type="project" value="UniProtKB-KW"/>
</dbReference>
<proteinExistence type="predicted"/>
<dbReference type="Pfam" id="PF14492">
    <property type="entry name" value="EFG_III"/>
    <property type="match status" value="1"/>
</dbReference>
<dbReference type="PANTHER" id="PTHR43261:SF1">
    <property type="entry name" value="RIBOSOME-RELEASING FACTOR 2, MITOCHONDRIAL"/>
    <property type="match status" value="1"/>
</dbReference>
<dbReference type="RefSeq" id="WP_069679706.1">
    <property type="nucleotide sequence ID" value="NZ_CP017253.2"/>
</dbReference>
<keyword evidence="6" id="KW-0251">Elongation factor</keyword>
<dbReference type="PROSITE" id="PS51722">
    <property type="entry name" value="G_TR_2"/>
    <property type="match status" value="1"/>
</dbReference>
<dbReference type="InterPro" id="IPR005225">
    <property type="entry name" value="Small_GTP-bd"/>
</dbReference>
<dbReference type="SUPFAM" id="SSF54980">
    <property type="entry name" value="EF-G C-terminal domain-like"/>
    <property type="match status" value="2"/>
</dbReference>
<dbReference type="GO" id="GO:0003924">
    <property type="term" value="F:GTPase activity"/>
    <property type="evidence" value="ECO:0007669"/>
    <property type="project" value="InterPro"/>
</dbReference>
<dbReference type="InterPro" id="IPR020568">
    <property type="entry name" value="Ribosomal_Su5_D2-typ_SF"/>
</dbReference>
<keyword evidence="1" id="KW-0547">Nucleotide-binding</keyword>
<dbReference type="Pfam" id="PF03764">
    <property type="entry name" value="EFG_IV"/>
    <property type="match status" value="1"/>
</dbReference>
<name>A0A1D7XJQ0_9CLOT</name>
<dbReference type="NCBIfam" id="TIGR00231">
    <property type="entry name" value="small_GTP"/>
    <property type="match status" value="1"/>
</dbReference>
<dbReference type="InterPro" id="IPR035650">
    <property type="entry name" value="Tet_C"/>
</dbReference>
<reference evidence="7" key="1">
    <citation type="submission" date="2016-09" db="EMBL/GenBank/DDBJ databases">
        <title>Genomics of Clostridium taeniosporum, an organism which forms endospores with ribbon-like appendages.</title>
        <authorList>
            <person name="Walker J.R."/>
        </authorList>
    </citation>
    <scope>NUCLEOTIDE SEQUENCE [LARGE SCALE GENOMIC DNA]</scope>
    <source>
        <strain evidence="7">1/k</strain>
    </source>
</reference>
<evidence type="ECO:0000256" key="2">
    <source>
        <dbReference type="ARBA" id="ARBA00022917"/>
    </source>
</evidence>
<accession>A0A1D7XJQ0</accession>
<dbReference type="GO" id="GO:0046677">
    <property type="term" value="P:response to antibiotic"/>
    <property type="evidence" value="ECO:0007669"/>
    <property type="project" value="UniProtKB-KW"/>
</dbReference>
<dbReference type="Gene3D" id="3.30.70.870">
    <property type="entry name" value="Elongation Factor G (Translational Gtpase), domain 3"/>
    <property type="match status" value="1"/>
</dbReference>
<dbReference type="EMBL" id="CP017253">
    <property type="protein sequence ID" value="AOR23555.1"/>
    <property type="molecule type" value="Genomic_DNA"/>
</dbReference>
<sequence>MKKTIGVLAHVDAGKTTFAEQILYHTKSIRFLGRVDHKNSFLDRHNIEKQRGITVFSDQAVFKYNNNEYYLIDTPGHVDFSTEMERAIEIMDYAIVIISGVDGVQAHTETVWELLRKNNIPTIFFINKIDREIVDLENVLNDIKMKLTSNLCPIDETLNNKKMDLELLEFIAERDERLLETYLEEGYDEILWLDFMKQQIKECRIFPCLSGSALLDIGIDKFIEKLDLLTYTNYERNKEGFSGKVYKIRYDDKGSKVTYIKALEGIIKVKDTLSYIEGEVQFNEKINQIRIYNGDKFITKDIVHAGEVFGVTGLTKFKIGDVIGEKKFKINYNIVPTLKSKVIFEESVNAKEILTYFKILEEEDPGLNVLWNEELKEIHIHIMGNIQLEVLKEVVKDRFKLEIDFGECEVLYKETIKNKVNGYGHFEPLRHYAEVYLKLEPGDKNSGITFENECHVDDLNIGYQNLIKSHIFEKDHKGILTGSKICDIKITLVDGRAHLKHTGGGDFREATYRAIRQGLEKANNILLEPYYKFKINVKNNYVGRILADIQRLYGTFDKQETLEDKSIIFGRGPVSTFMNYGMELISFTKGKGAITLSFDGYDQCHNSEEVIGKFNYNKDSDREYTSSSVFCSKGHGFIVRWDKVKEYMHCLRHI</sequence>
<dbReference type="InterPro" id="IPR014721">
    <property type="entry name" value="Ribsml_uS5_D2-typ_fold_subgr"/>
</dbReference>
<gene>
    <name evidence="6" type="ORF">BGI42_07325</name>
</gene>
<evidence type="ECO:0000256" key="3">
    <source>
        <dbReference type="ARBA" id="ARBA00023134"/>
    </source>
</evidence>
<dbReference type="STRING" id="394958.BGI42_07325"/>
<evidence type="ECO:0000259" key="5">
    <source>
        <dbReference type="PROSITE" id="PS51722"/>
    </source>
</evidence>
<evidence type="ECO:0000313" key="7">
    <source>
        <dbReference type="Proteomes" id="UP000094652"/>
    </source>
</evidence>
<dbReference type="InterPro" id="IPR000795">
    <property type="entry name" value="T_Tr_GTP-bd_dom"/>
</dbReference>
<dbReference type="PANTHER" id="PTHR43261">
    <property type="entry name" value="TRANSLATION ELONGATION FACTOR G-RELATED"/>
    <property type="match status" value="1"/>
</dbReference>
<dbReference type="InterPro" id="IPR035647">
    <property type="entry name" value="EFG_III/V"/>
</dbReference>
<keyword evidence="2" id="KW-0648">Protein biosynthesis</keyword>
<keyword evidence="3" id="KW-0342">GTP-binding</keyword>
<dbReference type="CDD" id="cd03711">
    <property type="entry name" value="Tet_C"/>
    <property type="match status" value="1"/>
</dbReference>
<dbReference type="OrthoDB" id="9801472at2"/>
<dbReference type="Proteomes" id="UP000094652">
    <property type="component" value="Chromosome"/>
</dbReference>
<dbReference type="AlphaFoldDB" id="A0A1D7XJQ0"/>
<evidence type="ECO:0000256" key="1">
    <source>
        <dbReference type="ARBA" id="ARBA00022741"/>
    </source>
</evidence>
<dbReference type="Pfam" id="PF00679">
    <property type="entry name" value="EFG_C"/>
    <property type="match status" value="1"/>
</dbReference>
<dbReference type="GO" id="GO:0032790">
    <property type="term" value="P:ribosome disassembly"/>
    <property type="evidence" value="ECO:0007669"/>
    <property type="project" value="TreeGrafter"/>
</dbReference>
<feature type="domain" description="Tr-type G" evidence="5">
    <location>
        <begin position="1"/>
        <end position="234"/>
    </location>
</feature>
<dbReference type="Gene3D" id="3.30.230.10">
    <property type="match status" value="1"/>
</dbReference>
<dbReference type="PRINTS" id="PR01037">
    <property type="entry name" value="TCRTETOQM"/>
</dbReference>
<dbReference type="KEGG" id="ctae:BGI42_07325"/>
<dbReference type="SMART" id="SM00889">
    <property type="entry name" value="EFG_IV"/>
    <property type="match status" value="1"/>
</dbReference>
<dbReference type="InterPro" id="IPR027417">
    <property type="entry name" value="P-loop_NTPase"/>
</dbReference>
<dbReference type="InterPro" id="IPR041095">
    <property type="entry name" value="EFG_II"/>
</dbReference>
<dbReference type="InterPro" id="IPR009000">
    <property type="entry name" value="Transl_B-barrel_sf"/>
</dbReference>
<organism evidence="6 7">
    <name type="scientific">Clostridium taeniosporum</name>
    <dbReference type="NCBI Taxonomy" id="394958"/>
    <lineage>
        <taxon>Bacteria</taxon>
        <taxon>Bacillati</taxon>
        <taxon>Bacillota</taxon>
        <taxon>Clostridia</taxon>
        <taxon>Eubacteriales</taxon>
        <taxon>Clostridiaceae</taxon>
        <taxon>Clostridium</taxon>
    </lineage>
</organism>
<dbReference type="PRINTS" id="PR00315">
    <property type="entry name" value="ELONGATNFCT"/>
</dbReference>
<dbReference type="SMART" id="SM00838">
    <property type="entry name" value="EFG_C"/>
    <property type="match status" value="1"/>
</dbReference>
<dbReference type="Gene3D" id="3.30.70.240">
    <property type="match status" value="1"/>
</dbReference>
<dbReference type="Pfam" id="PF00009">
    <property type="entry name" value="GTP_EFTU"/>
    <property type="match status" value="1"/>
</dbReference>
<dbReference type="Gene3D" id="2.40.30.10">
    <property type="entry name" value="Translation factors"/>
    <property type="match status" value="1"/>
</dbReference>
<dbReference type="SUPFAM" id="SSF54211">
    <property type="entry name" value="Ribosomal protein S5 domain 2-like"/>
    <property type="match status" value="1"/>
</dbReference>
<dbReference type="SUPFAM" id="SSF50447">
    <property type="entry name" value="Translation proteins"/>
    <property type="match status" value="1"/>
</dbReference>
<evidence type="ECO:0000313" key="6">
    <source>
        <dbReference type="EMBL" id="AOR23555.1"/>
    </source>
</evidence>
<keyword evidence="4" id="KW-0046">Antibiotic resistance</keyword>
<dbReference type="InterPro" id="IPR000640">
    <property type="entry name" value="EFG_V-like"/>
</dbReference>
<dbReference type="SUPFAM" id="SSF52540">
    <property type="entry name" value="P-loop containing nucleoside triphosphate hydrolases"/>
    <property type="match status" value="1"/>
</dbReference>
<dbReference type="GO" id="GO:0003746">
    <property type="term" value="F:translation elongation factor activity"/>
    <property type="evidence" value="ECO:0007669"/>
    <property type="project" value="UniProtKB-KW"/>
</dbReference>
<evidence type="ECO:0000256" key="4">
    <source>
        <dbReference type="ARBA" id="ARBA00023251"/>
    </source>
</evidence>
<dbReference type="InterPro" id="IPR005517">
    <property type="entry name" value="Transl_elong_EFG/EF2_IV"/>
</dbReference>
<protein>
    <submittedName>
        <fullName evidence="6">Elongation factor G</fullName>
    </submittedName>
</protein>